<evidence type="ECO:0000256" key="4">
    <source>
        <dbReference type="ARBA" id="ARBA00022840"/>
    </source>
</evidence>
<evidence type="ECO:0000313" key="7">
    <source>
        <dbReference type="EMBL" id="JAB98479.1"/>
    </source>
</evidence>
<feature type="domain" description="DNA2/NAM7 helicase-like C-terminal" evidence="6">
    <location>
        <begin position="749"/>
        <end position="933"/>
    </location>
</feature>
<keyword evidence="1" id="KW-0547">Nucleotide-binding</keyword>
<protein>
    <submittedName>
        <fullName evidence="7">NFX1-type zinc finger-containing protein 1</fullName>
    </submittedName>
</protein>
<dbReference type="OrthoDB" id="2423195at2759"/>
<evidence type="ECO:0000256" key="3">
    <source>
        <dbReference type="ARBA" id="ARBA00022806"/>
    </source>
</evidence>
<dbReference type="GO" id="GO:0004386">
    <property type="term" value="F:helicase activity"/>
    <property type="evidence" value="ECO:0007669"/>
    <property type="project" value="UniProtKB-KW"/>
</dbReference>
<dbReference type="PANTHER" id="PTHR10887">
    <property type="entry name" value="DNA2/NAM7 HELICASE FAMILY"/>
    <property type="match status" value="1"/>
</dbReference>
<dbReference type="InterPro" id="IPR041679">
    <property type="entry name" value="DNA2/NAM7-like_C"/>
</dbReference>
<dbReference type="FunFam" id="3.40.50.300:FF:000326">
    <property type="entry name" value="P-loop containing nucleoside triphosphate hydrolase"/>
    <property type="match status" value="1"/>
</dbReference>
<accession>W8C7D7</accession>
<proteinExistence type="evidence at transcript level"/>
<dbReference type="AlphaFoldDB" id="W8C7D7"/>
<dbReference type="PANTHER" id="PTHR10887:SF341">
    <property type="entry name" value="NFX1-TYPE ZINC FINGER-CONTAINING PROTEIN 1"/>
    <property type="match status" value="1"/>
</dbReference>
<dbReference type="InterPro" id="IPR027417">
    <property type="entry name" value="P-loop_NTPase"/>
</dbReference>
<dbReference type="GO" id="GO:0016787">
    <property type="term" value="F:hydrolase activity"/>
    <property type="evidence" value="ECO:0007669"/>
    <property type="project" value="UniProtKB-KW"/>
</dbReference>
<dbReference type="GO" id="GO:0031380">
    <property type="term" value="C:nuclear RNA-directed RNA polymerase complex"/>
    <property type="evidence" value="ECO:0007669"/>
    <property type="project" value="TreeGrafter"/>
</dbReference>
<dbReference type="Gene3D" id="3.40.50.300">
    <property type="entry name" value="P-loop containing nucleotide triphosphate hydrolases"/>
    <property type="match status" value="2"/>
</dbReference>
<dbReference type="Pfam" id="PF13086">
    <property type="entry name" value="AAA_11"/>
    <property type="match status" value="1"/>
</dbReference>
<dbReference type="InterPro" id="IPR041677">
    <property type="entry name" value="DNA2/NAM7_AAA_11"/>
</dbReference>
<evidence type="ECO:0000259" key="5">
    <source>
        <dbReference type="Pfam" id="PF13086"/>
    </source>
</evidence>
<gene>
    <name evidence="7" type="primary">ZNFX1</name>
</gene>
<reference evidence="7" key="2">
    <citation type="journal article" date="2014" name="BMC Genomics">
        <title>A genomic perspective to assessing quality of mass-reared SIT flies used in Mediterranean fruit fly (Ceratitis capitata) eradication in California.</title>
        <authorList>
            <person name="Calla B."/>
            <person name="Hall B."/>
            <person name="Hou S."/>
            <person name="Geib S.M."/>
        </authorList>
    </citation>
    <scope>NUCLEOTIDE SEQUENCE</scope>
</reference>
<dbReference type="EMBL" id="GAMC01008076">
    <property type="protein sequence ID" value="JAB98479.1"/>
    <property type="molecule type" value="mRNA"/>
</dbReference>
<dbReference type="GO" id="GO:0005524">
    <property type="term" value="F:ATP binding"/>
    <property type="evidence" value="ECO:0007669"/>
    <property type="project" value="UniProtKB-KW"/>
</dbReference>
<dbReference type="InterPro" id="IPR047187">
    <property type="entry name" value="SF1_C_Upf1"/>
</dbReference>
<dbReference type="SUPFAM" id="SSF52540">
    <property type="entry name" value="P-loop containing nucleoside triphosphate hydrolases"/>
    <property type="match status" value="1"/>
</dbReference>
<keyword evidence="3" id="KW-0347">Helicase</keyword>
<feature type="domain" description="DNA2/NAM7 helicase helicase" evidence="5">
    <location>
        <begin position="510"/>
        <end position="736"/>
    </location>
</feature>
<reference evidence="7" key="1">
    <citation type="submission" date="2013-07" db="EMBL/GenBank/DDBJ databases">
        <authorList>
            <person name="Geib S."/>
        </authorList>
    </citation>
    <scope>NUCLEOTIDE SEQUENCE</scope>
</reference>
<dbReference type="GO" id="GO:0005694">
    <property type="term" value="C:chromosome"/>
    <property type="evidence" value="ECO:0007669"/>
    <property type="project" value="UniProtKB-ARBA"/>
</dbReference>
<name>W8C7D7_CERCA</name>
<dbReference type="Pfam" id="PF13087">
    <property type="entry name" value="AAA_12"/>
    <property type="match status" value="1"/>
</dbReference>
<feature type="non-terminal residue" evidence="7">
    <location>
        <position position="1"/>
    </location>
</feature>
<keyword evidence="4" id="KW-0067">ATP-binding</keyword>
<evidence type="ECO:0000259" key="6">
    <source>
        <dbReference type="Pfam" id="PF13087"/>
    </source>
</evidence>
<sequence length="971" mass="112417">NVTVNTSSCGERKIQLIRFKSYHNMSNLESDDQDWFNKDEDEILKDLQTKVNIDNSKNEKVEYIHGSSEIDEYLQHKRLEASSNISNVAKSRKLTTADMRKSLDMEPLDTFLFLITNESNFFVDQITVSDGLDRIILYLRIWSRICKLELPGFQNDLLIYLAKNEVFMEQLRVVATKLFRKKFNALWKDDAVINEILSAMNSLIRRLHKSQILTSKVVHVIRQIKKLIEDSDNTNIVQRLECDHLVLVLNRVIRREKTVLKENTKIYPSPEELCANAKEYTESVKSVQPSDNMDVLEYITLQKEILREDFMIPLREFVIKLKDQLPMAHGPEIYEDVCIVLNKDFVNVKRHEMMFIDVLGKERPVNGNDVVVSRQIKANLSAIKTGALLLLTTNRNFENLILATVTYTDGELLGLGYISIEIVRNYNITAIYDRPFLMFETPAFFEPYNNVYKYLNDYGDDDLPMKQYIINGQREVCSPRYVEPNKSYTFEGESFKINATQSDKPKKLPLNESQWKAYREALTKEFSLIQGPPGTGKTHLSVQLVRTLINNAKTPIVLITYTNDSLDKFLLKLSEYTSNILRFGSQTRIPELSKFNVRHESNQKEMVNPHLKRLYYITNEEFKAKFQKMQEIHTQIDGSEESYQSLLAAQRTVSEVSEKLKTIRIMFQFYAARKADIIAMTSTCAARINFLFRLLQSKIVIFEEAAEILEAHVLACLTPFTEHVIMIGDHMQLKPYTSTYHHSSTYQLNISLFERLFVNNMKGPTLDVQYRMRPCIAELIQPTFYSVLNHDDSVKKYPNVRNMGKNLYFCTHDQSEFHSQNECSIYNKYEIKQIVDLAKYLITEAAYTANDIVILSPYAKQIERLKSMINNDFEDNKPKVSTVDSFQGLEANIVLLSLVRSNTKDQIGFLKEKNRICVALSRAKLGLYIIGNMPLLAKCSETWRSIEEKLIAQEAIGNKFPKLHEKIPLLS</sequence>
<evidence type="ECO:0000256" key="2">
    <source>
        <dbReference type="ARBA" id="ARBA00022801"/>
    </source>
</evidence>
<evidence type="ECO:0000256" key="1">
    <source>
        <dbReference type="ARBA" id="ARBA00022741"/>
    </source>
</evidence>
<organism evidence="7">
    <name type="scientific">Ceratitis capitata</name>
    <name type="common">Mediterranean fruit fly</name>
    <name type="synonym">Tephritis capitata</name>
    <dbReference type="NCBI Taxonomy" id="7213"/>
    <lineage>
        <taxon>Eukaryota</taxon>
        <taxon>Metazoa</taxon>
        <taxon>Ecdysozoa</taxon>
        <taxon>Arthropoda</taxon>
        <taxon>Hexapoda</taxon>
        <taxon>Insecta</taxon>
        <taxon>Pterygota</taxon>
        <taxon>Neoptera</taxon>
        <taxon>Endopterygota</taxon>
        <taxon>Diptera</taxon>
        <taxon>Brachycera</taxon>
        <taxon>Muscomorpha</taxon>
        <taxon>Tephritoidea</taxon>
        <taxon>Tephritidae</taxon>
        <taxon>Ceratitis</taxon>
        <taxon>Ceratitis</taxon>
    </lineage>
</organism>
<dbReference type="GO" id="GO:0031048">
    <property type="term" value="P:regulatory ncRNA-mediated heterochromatin formation"/>
    <property type="evidence" value="ECO:0007669"/>
    <property type="project" value="TreeGrafter"/>
</dbReference>
<dbReference type="CDD" id="cd17936">
    <property type="entry name" value="EEXXEc_NFX1"/>
    <property type="match status" value="1"/>
</dbReference>
<keyword evidence="2" id="KW-0378">Hydrolase</keyword>
<dbReference type="InterPro" id="IPR045055">
    <property type="entry name" value="DNA2/NAM7-like"/>
</dbReference>
<dbReference type="CDD" id="cd18808">
    <property type="entry name" value="SF1_C_Upf1"/>
    <property type="match status" value="1"/>
</dbReference>